<organism evidence="2 4">
    <name type="scientific">Kurthia zopfii</name>
    <dbReference type="NCBI Taxonomy" id="1650"/>
    <lineage>
        <taxon>Bacteria</taxon>
        <taxon>Bacillati</taxon>
        <taxon>Bacillota</taxon>
        <taxon>Bacilli</taxon>
        <taxon>Bacillales</taxon>
        <taxon>Caryophanaceae</taxon>
        <taxon>Kurthia</taxon>
    </lineage>
</organism>
<reference evidence="3 5" key="2">
    <citation type="submission" date="2019-03" db="EMBL/GenBank/DDBJ databases">
        <title>Genomic Encyclopedia of Type Strains, Phase IV (KMG-IV): sequencing the most valuable type-strain genomes for metagenomic binning, comparative biology and taxonomic classification.</title>
        <authorList>
            <person name="Goeker M."/>
        </authorList>
    </citation>
    <scope>NUCLEOTIDE SEQUENCE [LARGE SCALE GENOMIC DNA]</scope>
    <source>
        <strain evidence="3 5">DSM 20580</strain>
    </source>
</reference>
<evidence type="ECO:0000313" key="2">
    <source>
        <dbReference type="EMBL" id="STX09577.1"/>
    </source>
</evidence>
<evidence type="ECO:0000313" key="4">
    <source>
        <dbReference type="Proteomes" id="UP000254330"/>
    </source>
</evidence>
<dbReference type="Proteomes" id="UP000254330">
    <property type="component" value="Unassembled WGS sequence"/>
</dbReference>
<dbReference type="EMBL" id="SNZG01000013">
    <property type="protein sequence ID" value="TDR39041.1"/>
    <property type="molecule type" value="Genomic_DNA"/>
</dbReference>
<proteinExistence type="predicted"/>
<dbReference type="EMBL" id="UGNP01000001">
    <property type="protein sequence ID" value="STX09577.1"/>
    <property type="molecule type" value="Genomic_DNA"/>
</dbReference>
<accession>A0A8B4QA43</accession>
<evidence type="ECO:0000256" key="1">
    <source>
        <dbReference type="SAM" id="SignalP"/>
    </source>
</evidence>
<comment type="caution">
    <text evidence="2">The sequence shown here is derived from an EMBL/GenBank/DDBJ whole genome shotgun (WGS) entry which is preliminary data.</text>
</comment>
<gene>
    <name evidence="3" type="ORF">DFR61_11337</name>
    <name evidence="2" type="ORF">NCTC10597_01264</name>
</gene>
<feature type="signal peptide" evidence="1">
    <location>
        <begin position="1"/>
        <end position="31"/>
    </location>
</feature>
<name>A0A8B4QA43_9BACL</name>
<feature type="chain" id="PRO_5032726245" description="DUF5776 domain-containing protein" evidence="1">
    <location>
        <begin position="32"/>
        <end position="261"/>
    </location>
</feature>
<evidence type="ECO:0000313" key="3">
    <source>
        <dbReference type="EMBL" id="TDR39041.1"/>
    </source>
</evidence>
<keyword evidence="5" id="KW-1185">Reference proteome</keyword>
<dbReference type="OrthoDB" id="2454118at2"/>
<protein>
    <recommendedName>
        <fullName evidence="6">DUF5776 domain-containing protein</fullName>
    </recommendedName>
</protein>
<sequence>MKNYQKNSVKLLTIMALSLSTFAFTSINSSAATKKVTYKSTSLKYFREIKPGLNTIVYSKPSLKSEKMSKIPANSGVVVTGQTSKGFSKIRFQFGYAYVKTANLMTTTKNTGTKYARNIHQKYHYDLPLNAGSGFARTFYAKYTTTYKHIPAVKDFWHLTSSPDQSSEAEYDTKKGLYVGDMEDGYLSLALKYPVSTKNSWVGPYGNKTKVISKKNTVKTTAGTFKNVVSVKNGKTVSYFAPNKGLIQVKENNKTVLKLIK</sequence>
<dbReference type="RefSeq" id="WP_109349450.1">
    <property type="nucleotide sequence ID" value="NZ_BJUE01000027.1"/>
</dbReference>
<dbReference type="AlphaFoldDB" id="A0A8B4QA43"/>
<reference evidence="2 4" key="1">
    <citation type="submission" date="2018-06" db="EMBL/GenBank/DDBJ databases">
        <authorList>
            <consortium name="Pathogen Informatics"/>
            <person name="Doyle S."/>
        </authorList>
    </citation>
    <scope>NUCLEOTIDE SEQUENCE [LARGE SCALE GENOMIC DNA]</scope>
    <source>
        <strain evidence="2 4">NCTC10597</strain>
    </source>
</reference>
<dbReference type="Proteomes" id="UP000294641">
    <property type="component" value="Unassembled WGS sequence"/>
</dbReference>
<evidence type="ECO:0000313" key="5">
    <source>
        <dbReference type="Proteomes" id="UP000294641"/>
    </source>
</evidence>
<keyword evidence="1" id="KW-0732">Signal</keyword>
<evidence type="ECO:0008006" key="6">
    <source>
        <dbReference type="Google" id="ProtNLM"/>
    </source>
</evidence>